<dbReference type="InterPro" id="IPR002110">
    <property type="entry name" value="Ankyrin_rpt"/>
</dbReference>
<evidence type="ECO:0000256" key="1">
    <source>
        <dbReference type="ARBA" id="ARBA00004141"/>
    </source>
</evidence>
<reference evidence="18" key="1">
    <citation type="submission" date="2021-06" db="EMBL/GenBank/DDBJ databases">
        <authorList>
            <person name="Hodson N. C."/>
            <person name="Mongue J. A."/>
            <person name="Jaron S. K."/>
        </authorList>
    </citation>
    <scope>NUCLEOTIDE SEQUENCE</scope>
</reference>
<dbReference type="Pfam" id="PF00023">
    <property type="entry name" value="Ank"/>
    <property type="match status" value="2"/>
</dbReference>
<dbReference type="PANTHER" id="PTHR47143">
    <property type="entry name" value="TRANSIENT RECEPTOR POTENTIAL CATION CHANNEL PROTEIN PAINLESS"/>
    <property type="match status" value="1"/>
</dbReference>
<dbReference type="GO" id="GO:0005216">
    <property type="term" value="F:monoatomic ion channel activity"/>
    <property type="evidence" value="ECO:0007669"/>
    <property type="project" value="InterPro"/>
</dbReference>
<feature type="repeat" description="ANK" evidence="14">
    <location>
        <begin position="905"/>
        <end position="937"/>
    </location>
</feature>
<dbReference type="EMBL" id="CAJVCH010077501">
    <property type="protein sequence ID" value="CAG7721205.1"/>
    <property type="molecule type" value="Genomic_DNA"/>
</dbReference>
<dbReference type="Proteomes" id="UP000708208">
    <property type="component" value="Unassembled WGS sequence"/>
</dbReference>
<protein>
    <recommendedName>
        <fullName evidence="17">Ion transport domain-containing protein</fullName>
    </recommendedName>
</protein>
<feature type="region of interest" description="Disordered" evidence="15">
    <location>
        <begin position="176"/>
        <end position="202"/>
    </location>
</feature>
<dbReference type="InterPro" id="IPR052076">
    <property type="entry name" value="TRP_cation_channel"/>
</dbReference>
<feature type="repeat" description="ANK" evidence="14">
    <location>
        <begin position="456"/>
        <end position="488"/>
    </location>
</feature>
<feature type="repeat" description="ANK" evidence="14">
    <location>
        <begin position="701"/>
        <end position="733"/>
    </location>
</feature>
<dbReference type="GO" id="GO:0005739">
    <property type="term" value="C:mitochondrion"/>
    <property type="evidence" value="ECO:0007669"/>
    <property type="project" value="InterPro"/>
</dbReference>
<feature type="repeat" description="ANK" evidence="14">
    <location>
        <begin position="804"/>
        <end position="836"/>
    </location>
</feature>
<dbReference type="GO" id="GO:0005811">
    <property type="term" value="C:lipid droplet"/>
    <property type="evidence" value="ECO:0007669"/>
    <property type="project" value="UniProtKB-SubCell"/>
</dbReference>
<feature type="repeat" description="ANK" evidence="14">
    <location>
        <begin position="630"/>
        <end position="662"/>
    </location>
</feature>
<feature type="repeat" description="ANK" evidence="14">
    <location>
        <begin position="873"/>
        <end position="905"/>
    </location>
</feature>
<dbReference type="PROSITE" id="PS50088">
    <property type="entry name" value="ANK_REPEAT"/>
    <property type="match status" value="10"/>
</dbReference>
<evidence type="ECO:0000256" key="7">
    <source>
        <dbReference type="ARBA" id="ARBA00022737"/>
    </source>
</evidence>
<feature type="repeat" description="ANK" evidence="14">
    <location>
        <begin position="557"/>
        <end position="579"/>
    </location>
</feature>
<feature type="region of interest" description="Disordered" evidence="15">
    <location>
        <begin position="1537"/>
        <end position="1577"/>
    </location>
</feature>
<keyword evidence="5" id="KW-0551">Lipid droplet</keyword>
<sequence>MENHHEKHHEKHHAKHHAKHHEENHEGKSEFLSRLSSIPLVHVTILFTADMYARAKSSLWILGKTSSLIENVIQQAMIVSQPLMNMVLPMAAAPLSKADKLATKGLETLERNMPVITKEPQEIVSDTKELISSRVNPAVERLNVVSENVLSSRFAQLSFDCVEKVLEQSNRIANSVLPKDQANGDASGFPREPEPEQKSARGSWLVRESFHLIYSTTQRVFGIAQSRADSMRRGSSRAQKLEVGSDQKLSGPKAQISTSSRLEAKTSGRFKVSRKHTNPLTYEQAFKPHEIAHIKFWNSMNTSNIPEFGLRKGQTLTEDVFIRRFLTCTWHNLFVSEILIKRQANLIRIAGIIQQSIPARKMYFLLGYSEEILSHWIQCPVKLELQTVEDKKSKRTSSDDDVLKLKPQVSLDGDHGLCLLKESPLRILRVAECGNVKELKRILNRDPTRLHAHDSKGRRAVHQAALKNHVGVLEVIVENDGDLNVQDIEGNTPLHAAGDEEALNAIDFLLRNGSDAQKQNTKSYSVLHIAAERNKIQSLLTLSKHLSLLDVDQSGPLGRTPLHLACINDCFECVRILLEDLHCSSRRACLQSSLPIHEAAKHGSSKSLEVLLQWNGPVVSDELINVPDAEGNQALHLAIHGGDMNTIRICLEAGAKISSPQKDMCNAVHLASAQGSLEMVKLMFEIQPGEKDYSLNACDVELMSPLHYASMFDHKEIVEYLVSQGADLSLVEKNGWTPLHLAATRNAWQSVKILMKLTGEIQLQDKNGHTVLHLIVKFCGDLHRIMDDETLPQFLLILETQDKRGNTAMHIAAKNGQIKSLAKLLKLGCSITTKNNYGENVFHVACRHKQTEIILHLTEHPHFNSVINESNGSGCTPFHIAASEGHDKILEMLMKKGAFLHRDHEGRTPLHLAAGNGHLNVVKLILNTQAHLIDIKDKVGNTALHLAAEQNRPKVTDLLLGLNCQLAFNKDGYSAIDLALVNKHVEVTYVMVTHAKRGEQLLGLTLGKHPCIMVSLIEKMPGVAKAVLEKSVKKSTNEKCDSLNYKVEYDFKWLTKSQADHNGSQKYLPILNEMVKYGRVNLLSHDLSKKYLDMKWNAYGKYFQFLNLFLYLIYLSLLTIVATSYYNKDRGFFIRWKWLNFPPNKTIGGNISAVENENNFFNGFHYNDAEYEDGKRKYGHTDTAWKTLIKIEEIVTYATIINLLVEVGSIIRHGLKHCQDVATWVWLLMNITSFLTSGVYTFIFVFGYTEESIPIPIALFNPGMAITSFMAWFYLFLIMERFDSVGLYVSMFLEILKTMMRVLIIFSILIVAFSAAFFIMLSSGNHIVFSDFPISVIRTFSMMLGDLDFMSTFLYPYHCAEMEMQNKTDARIYTMINECRNYPRRISHPYATFPMVCLYMIFMPIVMINLLIGLAVGDIESVRKNAQLKRLSMQVQSHTNLEKLIPNCLLQKIESSSAVEYPNVIKPINWVNHVVMFFQTSSTQKDDSEDVNLKNDDLTETLEDLATDIETVKGMVQLYCPMIQLLCQRMKINLDDHSEGLPEESPAQPQPRRKSFRRGSALSPPTIVHSETFESAF</sequence>
<evidence type="ECO:0000256" key="4">
    <source>
        <dbReference type="ARBA" id="ARBA00022448"/>
    </source>
</evidence>
<evidence type="ECO:0000256" key="2">
    <source>
        <dbReference type="ARBA" id="ARBA00004502"/>
    </source>
</evidence>
<keyword evidence="8 16" id="KW-1133">Transmembrane helix</keyword>
<dbReference type="GO" id="GO:0034703">
    <property type="term" value="C:cation channel complex"/>
    <property type="evidence" value="ECO:0007669"/>
    <property type="project" value="UniProtKB-ARBA"/>
</dbReference>
<feature type="transmembrane region" description="Helical" evidence="16">
    <location>
        <begin position="1108"/>
        <end position="1127"/>
    </location>
</feature>
<feature type="region of interest" description="Disordered" evidence="15">
    <location>
        <begin position="1"/>
        <end position="30"/>
    </location>
</feature>
<evidence type="ECO:0000256" key="8">
    <source>
        <dbReference type="ARBA" id="ARBA00022989"/>
    </source>
</evidence>
<feature type="transmembrane region" description="Helical" evidence="16">
    <location>
        <begin position="1258"/>
        <end position="1279"/>
    </location>
</feature>
<keyword evidence="11 16" id="KW-0472">Membrane</keyword>
<gene>
    <name evidence="18" type="ORF">AFUS01_LOCUS10434</name>
</gene>
<name>A0A8J2JP31_9HEXA</name>
<dbReference type="PROSITE" id="PS50297">
    <property type="entry name" value="ANK_REP_REGION"/>
    <property type="match status" value="9"/>
</dbReference>
<feature type="transmembrane region" description="Helical" evidence="16">
    <location>
        <begin position="1390"/>
        <end position="1416"/>
    </location>
</feature>
<organism evidence="18 19">
    <name type="scientific">Allacma fusca</name>
    <dbReference type="NCBI Taxonomy" id="39272"/>
    <lineage>
        <taxon>Eukaryota</taxon>
        <taxon>Metazoa</taxon>
        <taxon>Ecdysozoa</taxon>
        <taxon>Arthropoda</taxon>
        <taxon>Hexapoda</taxon>
        <taxon>Collembola</taxon>
        <taxon>Symphypleona</taxon>
        <taxon>Sminthuridae</taxon>
        <taxon>Allacma</taxon>
    </lineage>
</organism>
<evidence type="ECO:0000256" key="15">
    <source>
        <dbReference type="SAM" id="MobiDB-lite"/>
    </source>
</evidence>
<dbReference type="Pfam" id="PF03036">
    <property type="entry name" value="Perilipin"/>
    <property type="match status" value="1"/>
</dbReference>
<keyword evidence="7" id="KW-0677">Repeat</keyword>
<keyword evidence="12" id="KW-0325">Glycoprotein</keyword>
<comment type="subcellular location">
    <subcellularLocation>
        <location evidence="2">Lipid droplet</location>
    </subcellularLocation>
    <subcellularLocation>
        <location evidence="1">Membrane</location>
        <topology evidence="1">Multi-pass membrane protein</topology>
    </subcellularLocation>
</comment>
<feature type="domain" description="Ion transport" evidence="17">
    <location>
        <begin position="1191"/>
        <end position="1426"/>
    </location>
</feature>
<dbReference type="InterPro" id="IPR004279">
    <property type="entry name" value="Perilipin"/>
</dbReference>
<dbReference type="Pfam" id="PF13637">
    <property type="entry name" value="Ank_4"/>
    <property type="match status" value="1"/>
</dbReference>
<accession>A0A8J2JP31</accession>
<keyword evidence="10" id="KW-0406">Ion transport</keyword>
<feature type="repeat" description="ANK" evidence="14">
    <location>
        <begin position="939"/>
        <end position="971"/>
    </location>
</feature>
<feature type="repeat" description="ANK" evidence="14">
    <location>
        <begin position="489"/>
        <end position="521"/>
    </location>
</feature>
<feature type="compositionally biased region" description="Basic and acidic residues" evidence="15">
    <location>
        <begin position="20"/>
        <end position="30"/>
    </location>
</feature>
<evidence type="ECO:0000256" key="14">
    <source>
        <dbReference type="PROSITE-ProRule" id="PRU00023"/>
    </source>
</evidence>
<dbReference type="InterPro" id="IPR026146">
    <property type="entry name" value="Ribosomal_uS3m"/>
</dbReference>
<comment type="similarity">
    <text evidence="3">Belongs to the perilipin family.</text>
</comment>
<comment type="caution">
    <text evidence="18">The sequence shown here is derived from an EMBL/GenBank/DDBJ whole genome shotgun (WGS) entry which is preliminary data.</text>
</comment>
<evidence type="ECO:0000259" key="17">
    <source>
        <dbReference type="Pfam" id="PF00520"/>
    </source>
</evidence>
<feature type="compositionally biased region" description="Basic residues" evidence="15">
    <location>
        <begin position="1"/>
        <end position="19"/>
    </location>
</feature>
<evidence type="ECO:0000313" key="19">
    <source>
        <dbReference type="Proteomes" id="UP000708208"/>
    </source>
</evidence>
<evidence type="ECO:0000256" key="6">
    <source>
        <dbReference type="ARBA" id="ARBA00022692"/>
    </source>
</evidence>
<dbReference type="Pfam" id="PF00520">
    <property type="entry name" value="Ion_trans"/>
    <property type="match status" value="1"/>
</dbReference>
<evidence type="ECO:0000256" key="10">
    <source>
        <dbReference type="ARBA" id="ARBA00023065"/>
    </source>
</evidence>
<evidence type="ECO:0000256" key="16">
    <source>
        <dbReference type="SAM" id="Phobius"/>
    </source>
</evidence>
<dbReference type="InterPro" id="IPR005821">
    <property type="entry name" value="Ion_trans_dom"/>
</dbReference>
<feature type="region of interest" description="Disordered" evidence="15">
    <location>
        <begin position="231"/>
        <end position="260"/>
    </location>
</feature>
<evidence type="ECO:0000256" key="13">
    <source>
        <dbReference type="ARBA" id="ARBA00023303"/>
    </source>
</evidence>
<keyword evidence="4" id="KW-0813">Transport</keyword>
<dbReference type="OrthoDB" id="5950413at2759"/>
<keyword evidence="19" id="KW-1185">Reference proteome</keyword>
<feature type="repeat" description="ANK" evidence="14">
    <location>
        <begin position="734"/>
        <end position="766"/>
    </location>
</feature>
<feature type="transmembrane region" description="Helical" evidence="16">
    <location>
        <begin position="1299"/>
        <end position="1321"/>
    </location>
</feature>
<evidence type="ECO:0000256" key="5">
    <source>
        <dbReference type="ARBA" id="ARBA00022677"/>
    </source>
</evidence>
<evidence type="ECO:0000256" key="12">
    <source>
        <dbReference type="ARBA" id="ARBA00023180"/>
    </source>
</evidence>
<keyword evidence="13" id="KW-0407">Ion channel</keyword>
<proteinExistence type="inferred from homology"/>
<dbReference type="Pfam" id="PF12796">
    <property type="entry name" value="Ank_2"/>
    <property type="match status" value="4"/>
</dbReference>
<evidence type="ECO:0000256" key="9">
    <source>
        <dbReference type="ARBA" id="ARBA00023043"/>
    </source>
</evidence>
<evidence type="ECO:0000256" key="11">
    <source>
        <dbReference type="ARBA" id="ARBA00023136"/>
    </source>
</evidence>
<keyword evidence="9 14" id="KW-0040">ANK repeat</keyword>
<dbReference type="PANTHER" id="PTHR47143:SF1">
    <property type="entry name" value="ION_TRANS DOMAIN-CONTAINING PROTEIN"/>
    <property type="match status" value="1"/>
</dbReference>
<dbReference type="SMART" id="SM00248">
    <property type="entry name" value="ANK"/>
    <property type="match status" value="15"/>
</dbReference>
<feature type="transmembrane region" description="Helical" evidence="16">
    <location>
        <begin position="1223"/>
        <end position="1246"/>
    </location>
</feature>
<dbReference type="Pfam" id="PF14955">
    <property type="entry name" value="MRP-S24"/>
    <property type="match status" value="1"/>
</dbReference>
<keyword evidence="6 16" id="KW-0812">Transmembrane</keyword>
<evidence type="ECO:0000313" key="18">
    <source>
        <dbReference type="EMBL" id="CAG7721205.1"/>
    </source>
</evidence>
<evidence type="ECO:0000256" key="3">
    <source>
        <dbReference type="ARBA" id="ARBA00006311"/>
    </source>
</evidence>